<dbReference type="AlphaFoldDB" id="A0AA37Q196"/>
<evidence type="ECO:0000313" key="2">
    <source>
        <dbReference type="EMBL" id="GLC24664.1"/>
    </source>
</evidence>
<keyword evidence="3" id="KW-1185">Reference proteome</keyword>
<keyword evidence="1" id="KW-1133">Transmembrane helix</keyword>
<evidence type="ECO:0000313" key="3">
    <source>
        <dbReference type="Proteomes" id="UP001161325"/>
    </source>
</evidence>
<protein>
    <submittedName>
        <fullName evidence="2">Uncharacterized protein</fullName>
    </submittedName>
</protein>
<gene>
    <name evidence="2" type="ORF">rosag_11770</name>
</gene>
<accession>A0AA37Q196</accession>
<name>A0AA37Q196_9BACT</name>
<feature type="transmembrane region" description="Helical" evidence="1">
    <location>
        <begin position="86"/>
        <end position="105"/>
    </location>
</feature>
<organism evidence="2 3">
    <name type="scientific">Roseisolibacter agri</name>
    <dbReference type="NCBI Taxonomy" id="2014610"/>
    <lineage>
        <taxon>Bacteria</taxon>
        <taxon>Pseudomonadati</taxon>
        <taxon>Gemmatimonadota</taxon>
        <taxon>Gemmatimonadia</taxon>
        <taxon>Gemmatimonadales</taxon>
        <taxon>Gemmatimonadaceae</taxon>
        <taxon>Roseisolibacter</taxon>
    </lineage>
</organism>
<keyword evidence="1" id="KW-0472">Membrane</keyword>
<dbReference type="RefSeq" id="WP_284349110.1">
    <property type="nucleotide sequence ID" value="NZ_BRXS01000002.1"/>
</dbReference>
<reference evidence="2" key="1">
    <citation type="submission" date="2022-08" db="EMBL/GenBank/DDBJ databases">
        <title>Draft genome sequencing of Roseisolibacter agri AW1220.</title>
        <authorList>
            <person name="Tobiishi Y."/>
            <person name="Tonouchi A."/>
        </authorList>
    </citation>
    <scope>NUCLEOTIDE SEQUENCE</scope>
    <source>
        <strain evidence="2">AW1220</strain>
    </source>
</reference>
<sequence>MIRGLRALVACTLLGIVLALASSVVRGTRLEVQDWDCPPAPASCARPVLVRGFPLPYISDHHGISPVGSADLVGALLGMDHLHEGALTVDAALYALLAAAVHAATTRARRRR</sequence>
<keyword evidence="1" id="KW-0812">Transmembrane</keyword>
<evidence type="ECO:0000256" key="1">
    <source>
        <dbReference type="SAM" id="Phobius"/>
    </source>
</evidence>
<dbReference type="EMBL" id="BRXS01000002">
    <property type="protein sequence ID" value="GLC24664.1"/>
    <property type="molecule type" value="Genomic_DNA"/>
</dbReference>
<comment type="caution">
    <text evidence="2">The sequence shown here is derived from an EMBL/GenBank/DDBJ whole genome shotgun (WGS) entry which is preliminary data.</text>
</comment>
<proteinExistence type="predicted"/>
<dbReference type="Proteomes" id="UP001161325">
    <property type="component" value="Unassembled WGS sequence"/>
</dbReference>